<dbReference type="AlphaFoldDB" id="A0A8X8IFF6"/>
<evidence type="ECO:0000313" key="3">
    <source>
        <dbReference type="EMBL" id="SDW71418.1"/>
    </source>
</evidence>
<evidence type="ECO:0000256" key="2">
    <source>
        <dbReference type="ARBA" id="ARBA00022729"/>
    </source>
</evidence>
<dbReference type="Proteomes" id="UP000198711">
    <property type="component" value="Unassembled WGS sequence"/>
</dbReference>
<sequence length="199" mass="21672">MKKLFFGLSALALLSACSSNNKRLIVMSKGAADVNTDTRTITAKDGAGHDEKTIDIAGQKLSFQLSSPAGNSSVDITDNGLYVINVKNDTIVGGYQPYADPKTLKQVFSQDDVKKRIDSLVQVTEGKNISAANRNFFLLPNTATKISANIDAIVVGPYHKMTSAEKVGDKDPEVYRFFSIKEVREEIARLQAMTVPVKK</sequence>
<dbReference type="PROSITE" id="PS51257">
    <property type="entry name" value="PROKAR_LIPOPROTEIN"/>
    <property type="match status" value="1"/>
</dbReference>
<dbReference type="Pfam" id="PF08139">
    <property type="entry name" value="LPAM_1"/>
    <property type="match status" value="1"/>
</dbReference>
<organism evidence="3 4">
    <name type="scientific">Hydrobacter penzbergensis</name>
    <dbReference type="NCBI Taxonomy" id="1235997"/>
    <lineage>
        <taxon>Bacteria</taxon>
        <taxon>Pseudomonadati</taxon>
        <taxon>Bacteroidota</taxon>
        <taxon>Chitinophagia</taxon>
        <taxon>Chitinophagales</taxon>
        <taxon>Chitinophagaceae</taxon>
        <taxon>Hydrobacter</taxon>
    </lineage>
</organism>
<evidence type="ECO:0000313" key="4">
    <source>
        <dbReference type="Proteomes" id="UP000198711"/>
    </source>
</evidence>
<protein>
    <recommendedName>
        <fullName evidence="1">Type IV secretion system putative lipoprotein virB7</fullName>
    </recommendedName>
</protein>
<comment type="caution">
    <text evidence="3">The sequence shown here is derived from an EMBL/GenBank/DDBJ whole genome shotgun (WGS) entry which is preliminary data.</text>
</comment>
<keyword evidence="4" id="KW-1185">Reference proteome</keyword>
<gene>
    <name evidence="3" type="ORF">SAMN05444410_10575</name>
</gene>
<keyword evidence="2" id="KW-0732">Signal</keyword>
<proteinExistence type="predicted"/>
<dbReference type="EMBL" id="FNNO01000005">
    <property type="protein sequence ID" value="SDW71418.1"/>
    <property type="molecule type" value="Genomic_DNA"/>
</dbReference>
<evidence type="ECO:0000256" key="1">
    <source>
        <dbReference type="ARBA" id="ARBA00017922"/>
    </source>
</evidence>
<accession>A0A8X8IFF6</accession>
<dbReference type="RefSeq" id="WP_092723342.1">
    <property type="nucleotide sequence ID" value="NZ_FNNO01000005.1"/>
</dbReference>
<dbReference type="InterPro" id="IPR012640">
    <property type="entry name" value="Membr_lipoprot_lipid_attach_CS"/>
</dbReference>
<reference evidence="3 4" key="1">
    <citation type="submission" date="2016-10" db="EMBL/GenBank/DDBJ databases">
        <authorList>
            <person name="Varghese N."/>
            <person name="Submissions S."/>
        </authorList>
    </citation>
    <scope>NUCLEOTIDE SEQUENCE [LARGE SCALE GENOMIC DNA]</scope>
    <source>
        <strain evidence="3 4">DSM 25353</strain>
    </source>
</reference>
<name>A0A8X8IFF6_9BACT</name>